<feature type="non-terminal residue" evidence="1">
    <location>
        <position position="28"/>
    </location>
</feature>
<accession>A0A0F9L6E8</accession>
<protein>
    <recommendedName>
        <fullName evidence="2">Deoxyribose-phosphate aldolase</fullName>
    </recommendedName>
</protein>
<proteinExistence type="predicted"/>
<evidence type="ECO:0008006" key="2">
    <source>
        <dbReference type="Google" id="ProtNLM"/>
    </source>
</evidence>
<dbReference type="AlphaFoldDB" id="A0A0F9L6E8"/>
<gene>
    <name evidence="1" type="ORF">LCGC14_1550240</name>
</gene>
<reference evidence="1" key="1">
    <citation type="journal article" date="2015" name="Nature">
        <title>Complex archaea that bridge the gap between prokaryotes and eukaryotes.</title>
        <authorList>
            <person name="Spang A."/>
            <person name="Saw J.H."/>
            <person name="Jorgensen S.L."/>
            <person name="Zaremba-Niedzwiedzka K."/>
            <person name="Martijn J."/>
            <person name="Lind A.E."/>
            <person name="van Eijk R."/>
            <person name="Schleper C."/>
            <person name="Guy L."/>
            <person name="Ettema T.J."/>
        </authorList>
    </citation>
    <scope>NUCLEOTIDE SEQUENCE</scope>
</reference>
<dbReference type="EMBL" id="LAZR01011841">
    <property type="protein sequence ID" value="KKM57896.1"/>
    <property type="molecule type" value="Genomic_DNA"/>
</dbReference>
<sequence length="28" mass="3264">MDSIAQYIDHTLLKKDASKKEIEKITDE</sequence>
<name>A0A0F9L6E8_9ZZZZ</name>
<organism evidence="1">
    <name type="scientific">marine sediment metagenome</name>
    <dbReference type="NCBI Taxonomy" id="412755"/>
    <lineage>
        <taxon>unclassified sequences</taxon>
        <taxon>metagenomes</taxon>
        <taxon>ecological metagenomes</taxon>
    </lineage>
</organism>
<comment type="caution">
    <text evidence="1">The sequence shown here is derived from an EMBL/GenBank/DDBJ whole genome shotgun (WGS) entry which is preliminary data.</text>
</comment>
<evidence type="ECO:0000313" key="1">
    <source>
        <dbReference type="EMBL" id="KKM57896.1"/>
    </source>
</evidence>